<sequence>MELGGNGLLGSLNFARQLTKNPGLEFRVGLGAFGSEKTFLTIPVSLNYILGLGGQHASLSFGMGMTYTKADVRMRIIDYEEGYEDTRSAPVNLVPSLAYRYHTTKNLLWKVGFNPIFNKHGFSPSFGLSAGKRF</sequence>
<comment type="caution">
    <text evidence="1">The sequence shown here is derived from an EMBL/GenBank/DDBJ whole genome shotgun (WGS) entry which is preliminary data.</text>
</comment>
<name>A0A4R0NUK8_9SPHI</name>
<dbReference type="RefSeq" id="WP_131594890.1">
    <property type="nucleotide sequence ID" value="NZ_SJSL01000001.1"/>
</dbReference>
<organism evidence="1 2">
    <name type="scientific">Pedobacter psychroterrae</name>
    <dbReference type="NCBI Taxonomy" id="2530453"/>
    <lineage>
        <taxon>Bacteria</taxon>
        <taxon>Pseudomonadati</taxon>
        <taxon>Bacteroidota</taxon>
        <taxon>Sphingobacteriia</taxon>
        <taxon>Sphingobacteriales</taxon>
        <taxon>Sphingobacteriaceae</taxon>
        <taxon>Pedobacter</taxon>
    </lineage>
</organism>
<dbReference type="EMBL" id="SJSL01000001">
    <property type="protein sequence ID" value="TCD03869.1"/>
    <property type="molecule type" value="Genomic_DNA"/>
</dbReference>
<reference evidence="1 2" key="1">
    <citation type="submission" date="2019-02" db="EMBL/GenBank/DDBJ databases">
        <title>Pedobacter sp. RP-1-14 sp. nov., isolated from Arctic soil.</title>
        <authorList>
            <person name="Dahal R.H."/>
        </authorList>
    </citation>
    <scope>NUCLEOTIDE SEQUENCE [LARGE SCALE GENOMIC DNA]</scope>
    <source>
        <strain evidence="1 2">RP-1-14</strain>
    </source>
</reference>
<protein>
    <recommendedName>
        <fullName evidence="3">Outer membrane protein with beta-barrel domain</fullName>
    </recommendedName>
</protein>
<accession>A0A4R0NUK8</accession>
<evidence type="ECO:0000313" key="1">
    <source>
        <dbReference type="EMBL" id="TCD03869.1"/>
    </source>
</evidence>
<dbReference type="Proteomes" id="UP000293347">
    <property type="component" value="Unassembled WGS sequence"/>
</dbReference>
<dbReference type="AlphaFoldDB" id="A0A4R0NUK8"/>
<dbReference type="OrthoDB" id="966005at2"/>
<evidence type="ECO:0000313" key="2">
    <source>
        <dbReference type="Proteomes" id="UP000293347"/>
    </source>
</evidence>
<keyword evidence="2" id="KW-1185">Reference proteome</keyword>
<proteinExistence type="predicted"/>
<gene>
    <name evidence="1" type="ORF">EZ437_07950</name>
</gene>
<evidence type="ECO:0008006" key="3">
    <source>
        <dbReference type="Google" id="ProtNLM"/>
    </source>
</evidence>